<dbReference type="Proteomes" id="UP000294853">
    <property type="component" value="Chromosome"/>
</dbReference>
<evidence type="ECO:0000259" key="7">
    <source>
        <dbReference type="Pfam" id="PF13462"/>
    </source>
</evidence>
<proteinExistence type="inferred from homology"/>
<dbReference type="InterPro" id="IPR036249">
    <property type="entry name" value="Thioredoxin-like_sf"/>
</dbReference>
<dbReference type="PANTHER" id="PTHR13887:SF14">
    <property type="entry name" value="DISULFIDE BOND FORMATION PROTEIN D"/>
    <property type="match status" value="1"/>
</dbReference>
<evidence type="ECO:0000256" key="5">
    <source>
        <dbReference type="ARBA" id="ARBA00023284"/>
    </source>
</evidence>
<keyword evidence="6" id="KW-0812">Transmembrane</keyword>
<keyword evidence="5" id="KW-0676">Redox-active center</keyword>
<dbReference type="SUPFAM" id="SSF52833">
    <property type="entry name" value="Thioredoxin-like"/>
    <property type="match status" value="1"/>
</dbReference>
<keyword evidence="6" id="KW-0472">Membrane</keyword>
<protein>
    <submittedName>
        <fullName evidence="8">Disulfide bond formation protein DsbA</fullName>
    </submittedName>
</protein>
<organism evidence="8 9">
    <name type="scientific">Nocardioides seonyuensis</name>
    <dbReference type="NCBI Taxonomy" id="2518371"/>
    <lineage>
        <taxon>Bacteria</taxon>
        <taxon>Bacillati</taxon>
        <taxon>Actinomycetota</taxon>
        <taxon>Actinomycetes</taxon>
        <taxon>Propionibacteriales</taxon>
        <taxon>Nocardioidaceae</taxon>
        <taxon>Nocardioides</taxon>
    </lineage>
</organism>
<dbReference type="OrthoDB" id="117402at2"/>
<dbReference type="GO" id="GO:0016491">
    <property type="term" value="F:oxidoreductase activity"/>
    <property type="evidence" value="ECO:0007669"/>
    <property type="project" value="UniProtKB-KW"/>
</dbReference>
<name>A0A4P7IIL1_9ACTN</name>
<dbReference type="Pfam" id="PF13462">
    <property type="entry name" value="Thioredoxin_4"/>
    <property type="match status" value="1"/>
</dbReference>
<keyword evidence="4" id="KW-1015">Disulfide bond</keyword>
<feature type="domain" description="Thioredoxin-like fold" evidence="7">
    <location>
        <begin position="80"/>
        <end position="237"/>
    </location>
</feature>
<accession>A0A4P7IIL1</accession>
<dbReference type="AlphaFoldDB" id="A0A4P7IIL1"/>
<feature type="transmembrane region" description="Helical" evidence="6">
    <location>
        <begin position="29"/>
        <end position="50"/>
    </location>
</feature>
<keyword evidence="9" id="KW-1185">Reference proteome</keyword>
<dbReference type="RefSeq" id="WP_135269244.1">
    <property type="nucleotide sequence ID" value="NZ_CP038436.1"/>
</dbReference>
<evidence type="ECO:0000256" key="1">
    <source>
        <dbReference type="ARBA" id="ARBA00005791"/>
    </source>
</evidence>
<evidence type="ECO:0000313" key="8">
    <source>
        <dbReference type="EMBL" id="QBX57259.1"/>
    </source>
</evidence>
<reference evidence="8 9" key="1">
    <citation type="submission" date="2019-03" db="EMBL/GenBank/DDBJ databases">
        <title>Three New Species of Nocardioides, Nocardioides euryhalodurans sp. nov., Nocardioides seonyuensis sp. nov. and Nocardioides eburneoflavus sp. nov. Iolated from Soil.</title>
        <authorList>
            <person name="Roh S.G."/>
            <person name="Lee C."/>
            <person name="Kim M.-K."/>
            <person name="Kim S.B."/>
        </authorList>
    </citation>
    <scope>NUCLEOTIDE SEQUENCE [LARGE SCALE GENOMIC DNA]</scope>
    <source>
        <strain evidence="8 9">MMS17-SY207-3</strain>
    </source>
</reference>
<dbReference type="KEGG" id="nsn:EXE58_18725"/>
<keyword evidence="3" id="KW-0560">Oxidoreductase</keyword>
<evidence type="ECO:0000256" key="3">
    <source>
        <dbReference type="ARBA" id="ARBA00023002"/>
    </source>
</evidence>
<keyword evidence="2" id="KW-0732">Signal</keyword>
<dbReference type="PANTHER" id="PTHR13887">
    <property type="entry name" value="GLUTATHIONE S-TRANSFERASE KAPPA"/>
    <property type="match status" value="1"/>
</dbReference>
<evidence type="ECO:0000256" key="6">
    <source>
        <dbReference type="SAM" id="Phobius"/>
    </source>
</evidence>
<dbReference type="InterPro" id="IPR012336">
    <property type="entry name" value="Thioredoxin-like_fold"/>
</dbReference>
<comment type="similarity">
    <text evidence="1">Belongs to the thioredoxin family. DsbA subfamily.</text>
</comment>
<keyword evidence="6" id="KW-1133">Transmembrane helix</keyword>
<sequence length="253" mass="26208">MKDQARARTESMRAERAAQAARQKRNQRMFAIGGGVVILGLLIAIVLAVVNASGGGNGGRDTKADGRVVVPANVVDGVIPVGEEEAPVTVDLYYDYMCPACGAFEASNADDLTSLIEAGTVKVNLRMMNFLDAQSNGTQYSTRAGNALATVANDAPEAVWDLHNALYANQPAEGTEGLSDEEIASIATSVGVPADVADSFTDGTYRGWVAQSNQAAAEAGVNSTPTVKIDGETFEGNWAEPGVLAAAVEAAAE</sequence>
<dbReference type="EMBL" id="CP038436">
    <property type="protein sequence ID" value="QBX57259.1"/>
    <property type="molecule type" value="Genomic_DNA"/>
</dbReference>
<evidence type="ECO:0000256" key="4">
    <source>
        <dbReference type="ARBA" id="ARBA00023157"/>
    </source>
</evidence>
<gene>
    <name evidence="8" type="ORF">EXE58_18725</name>
</gene>
<dbReference type="Gene3D" id="3.40.30.10">
    <property type="entry name" value="Glutaredoxin"/>
    <property type="match status" value="1"/>
</dbReference>
<evidence type="ECO:0000313" key="9">
    <source>
        <dbReference type="Proteomes" id="UP000294853"/>
    </source>
</evidence>
<evidence type="ECO:0000256" key="2">
    <source>
        <dbReference type="ARBA" id="ARBA00022729"/>
    </source>
</evidence>